<sequence>MTTTEQQTRAAQPADAPRVYGHHIGGRELQPAEDLIHRRAPGTGEVVASWSAGTAADTEMAIAAARAAFDAGTWSGLPGVERGRILLRVAELMRADADRLARIEADESGKPLVLAAGDVAGSIDLFEYAAAVTMTSTGEAHTNLGEDFTAWVVREPAGVVAMIIPWNFPLLLLAQKLPFALGAGCTAVVKPSEFTSGTALELMRILREAGVPDGVVNVVTGTGPATGQILAESQDVDLLSFTGSTATGQAITAASAGSIKRLSLELGGKAASIVFADADLDDALDGVLFGVFFNQGECCVSGARLLVQESIADDFVAKLVSATQRIVVGAPLTPGSELGAMISPEHLQTVLGHIQRAEEQGARVVAGGHRLTTGELAAGDFVAPTIIDGVAPDHAAFREEIFGPVLTVTRFRDLPEAVDLANATPYGLAGSVWTKDIDKALDTARQVRVGRMWINTTIDGAPSLPAGGMKQSGYGREMGRAGFDEFTEIKTVQVRTGPRSRVFGGWTA</sequence>
<dbReference type="FunFam" id="3.40.605.10:FF:000007">
    <property type="entry name" value="NAD/NADP-dependent betaine aldehyde dehydrogenase"/>
    <property type="match status" value="1"/>
</dbReference>
<evidence type="ECO:0000313" key="7">
    <source>
        <dbReference type="EMBL" id="SDO01908.1"/>
    </source>
</evidence>
<feature type="domain" description="Aldehyde dehydrogenase" evidence="6">
    <location>
        <begin position="36"/>
        <end position="492"/>
    </location>
</feature>
<dbReference type="InterPro" id="IPR015590">
    <property type="entry name" value="Aldehyde_DH_dom"/>
</dbReference>
<accession>A0A1H0G4T1</accession>
<dbReference type="GO" id="GO:0016620">
    <property type="term" value="F:oxidoreductase activity, acting on the aldehyde or oxo group of donors, NAD or NADP as acceptor"/>
    <property type="evidence" value="ECO:0007669"/>
    <property type="project" value="InterPro"/>
</dbReference>
<dbReference type="PROSITE" id="PS00687">
    <property type="entry name" value="ALDEHYDE_DEHYDR_GLU"/>
    <property type="match status" value="1"/>
</dbReference>
<dbReference type="InterPro" id="IPR029510">
    <property type="entry name" value="Ald_DH_CS_GLU"/>
</dbReference>
<dbReference type="Pfam" id="PF00171">
    <property type="entry name" value="Aldedh"/>
    <property type="match status" value="1"/>
</dbReference>
<evidence type="ECO:0000259" key="6">
    <source>
        <dbReference type="Pfam" id="PF00171"/>
    </source>
</evidence>
<name>A0A1H0G4T1_9ACTN</name>
<keyword evidence="8" id="KW-1185">Reference proteome</keyword>
<feature type="compositionally biased region" description="Polar residues" evidence="5">
    <location>
        <begin position="1"/>
        <end position="10"/>
    </location>
</feature>
<evidence type="ECO:0000256" key="1">
    <source>
        <dbReference type="ARBA" id="ARBA00009986"/>
    </source>
</evidence>
<dbReference type="AlphaFoldDB" id="A0A1H0G4T1"/>
<comment type="similarity">
    <text evidence="1 4">Belongs to the aldehyde dehydrogenase family.</text>
</comment>
<dbReference type="FunFam" id="3.40.309.10:FF:000012">
    <property type="entry name" value="Betaine aldehyde dehydrogenase"/>
    <property type="match status" value="1"/>
</dbReference>
<gene>
    <name evidence="7" type="ORF">SAMN05660199_01138</name>
</gene>
<evidence type="ECO:0000256" key="4">
    <source>
        <dbReference type="RuleBase" id="RU003345"/>
    </source>
</evidence>
<keyword evidence="2 4" id="KW-0560">Oxidoreductase</keyword>
<proteinExistence type="inferred from homology"/>
<organism evidence="7 8">
    <name type="scientific">Klenkia soli</name>
    <dbReference type="NCBI Taxonomy" id="1052260"/>
    <lineage>
        <taxon>Bacteria</taxon>
        <taxon>Bacillati</taxon>
        <taxon>Actinomycetota</taxon>
        <taxon>Actinomycetes</taxon>
        <taxon>Geodermatophilales</taxon>
        <taxon>Geodermatophilaceae</taxon>
        <taxon>Klenkia</taxon>
    </lineage>
</organism>
<dbReference type="Proteomes" id="UP000199088">
    <property type="component" value="Unassembled WGS sequence"/>
</dbReference>
<dbReference type="InterPro" id="IPR016162">
    <property type="entry name" value="Ald_DH_N"/>
</dbReference>
<protein>
    <submittedName>
        <fullName evidence="7">Acyl-CoA reductase</fullName>
    </submittedName>
</protein>
<evidence type="ECO:0000313" key="8">
    <source>
        <dbReference type="Proteomes" id="UP000199088"/>
    </source>
</evidence>
<feature type="region of interest" description="Disordered" evidence="5">
    <location>
        <begin position="1"/>
        <end position="20"/>
    </location>
</feature>
<evidence type="ECO:0000256" key="2">
    <source>
        <dbReference type="ARBA" id="ARBA00023002"/>
    </source>
</evidence>
<evidence type="ECO:0000256" key="3">
    <source>
        <dbReference type="PROSITE-ProRule" id="PRU10007"/>
    </source>
</evidence>
<feature type="active site" evidence="3">
    <location>
        <position position="265"/>
    </location>
</feature>
<dbReference type="STRING" id="1052260.SAMN05660199_01138"/>
<reference evidence="8" key="1">
    <citation type="submission" date="2016-10" db="EMBL/GenBank/DDBJ databases">
        <authorList>
            <person name="Varghese N."/>
            <person name="Submissions S."/>
        </authorList>
    </citation>
    <scope>NUCLEOTIDE SEQUENCE [LARGE SCALE GENOMIC DNA]</scope>
    <source>
        <strain evidence="8">DSM 45843</strain>
    </source>
</reference>
<dbReference type="EMBL" id="FNIR01000003">
    <property type="protein sequence ID" value="SDO01908.1"/>
    <property type="molecule type" value="Genomic_DNA"/>
</dbReference>
<dbReference type="PANTHER" id="PTHR11699">
    <property type="entry name" value="ALDEHYDE DEHYDROGENASE-RELATED"/>
    <property type="match status" value="1"/>
</dbReference>
<dbReference type="Gene3D" id="3.40.605.10">
    <property type="entry name" value="Aldehyde Dehydrogenase, Chain A, domain 1"/>
    <property type="match status" value="1"/>
</dbReference>
<dbReference type="RefSeq" id="WP_091241242.1">
    <property type="nucleotide sequence ID" value="NZ_FNIR01000003.1"/>
</dbReference>
<dbReference type="OrthoDB" id="6882680at2"/>
<dbReference type="InterPro" id="IPR016161">
    <property type="entry name" value="Ald_DH/histidinol_DH"/>
</dbReference>
<dbReference type="Gene3D" id="3.40.309.10">
    <property type="entry name" value="Aldehyde Dehydrogenase, Chain A, domain 2"/>
    <property type="match status" value="1"/>
</dbReference>
<dbReference type="SUPFAM" id="SSF53720">
    <property type="entry name" value="ALDH-like"/>
    <property type="match status" value="1"/>
</dbReference>
<evidence type="ECO:0000256" key="5">
    <source>
        <dbReference type="SAM" id="MobiDB-lite"/>
    </source>
</evidence>
<dbReference type="InterPro" id="IPR016163">
    <property type="entry name" value="Ald_DH_C"/>
</dbReference>